<protein>
    <submittedName>
        <fullName evidence="1">TIGR00266 family protein</fullName>
    </submittedName>
</protein>
<dbReference type="Gene3D" id="3.60.160.10">
    <property type="entry name" value="Mitochondrial biogenesis AIM24"/>
    <property type="match status" value="1"/>
</dbReference>
<dbReference type="AlphaFoldDB" id="A0A4U1J4F6"/>
<reference evidence="1 2" key="1">
    <citation type="submission" date="2019-04" db="EMBL/GenBank/DDBJ databases">
        <authorList>
            <person name="Li Y."/>
            <person name="Wang J."/>
        </authorList>
    </citation>
    <scope>NUCLEOTIDE SEQUENCE [LARGE SCALE GENOMIC DNA]</scope>
    <source>
        <strain evidence="1 2">DSM 14668</strain>
    </source>
</reference>
<keyword evidence="2" id="KW-1185">Reference proteome</keyword>
<dbReference type="SUPFAM" id="SSF51219">
    <property type="entry name" value="TRAP-like"/>
    <property type="match status" value="1"/>
</dbReference>
<dbReference type="InterPro" id="IPR002838">
    <property type="entry name" value="AIM24"/>
</dbReference>
<sequence length="231" mass="24439">MQHIVKYEPTFSMLQVSLAPGETIIAEAGSMVARSSSLTMEVKLNAGKNAGFFGKMKAFFIAIIRKIVGGETFFVNHFSGPQGGWVWLAPSLSGGIKPIQLAGNSMIFSAGAFLASAGDIDLKMRWGGLRALLAKEGAFFIEASGNGQVFVTSYGAIDEIDCNGSYIVDNGHIVGFDSSLNFKIRSGGGGLLGFMASGEGIVCEFQGQGKILIQSRNTSALVDWLTPMLPP</sequence>
<dbReference type="OrthoDB" id="9779518at2"/>
<dbReference type="RefSeq" id="WP_136932495.1">
    <property type="nucleotide sequence ID" value="NZ_SSMQ01000036.1"/>
</dbReference>
<evidence type="ECO:0000313" key="2">
    <source>
        <dbReference type="Proteomes" id="UP000309215"/>
    </source>
</evidence>
<dbReference type="Proteomes" id="UP000309215">
    <property type="component" value="Unassembled WGS sequence"/>
</dbReference>
<comment type="caution">
    <text evidence="1">The sequence shown here is derived from an EMBL/GenBank/DDBJ whole genome shotgun (WGS) entry which is preliminary data.</text>
</comment>
<dbReference type="PANTHER" id="PTHR43657">
    <property type="entry name" value="TRYPTOPHAN RNA-BINDING ATTENUATOR PROTEIN-LIKE PROTEIN"/>
    <property type="match status" value="1"/>
</dbReference>
<dbReference type="Pfam" id="PF01987">
    <property type="entry name" value="AIM24"/>
    <property type="match status" value="1"/>
</dbReference>
<organism evidence="1 2">
    <name type="scientific">Polyangium fumosum</name>
    <dbReference type="NCBI Taxonomy" id="889272"/>
    <lineage>
        <taxon>Bacteria</taxon>
        <taxon>Pseudomonadati</taxon>
        <taxon>Myxococcota</taxon>
        <taxon>Polyangia</taxon>
        <taxon>Polyangiales</taxon>
        <taxon>Polyangiaceae</taxon>
        <taxon>Polyangium</taxon>
    </lineage>
</organism>
<dbReference type="PANTHER" id="PTHR43657:SF1">
    <property type="entry name" value="ALTERED INHERITANCE OF MITOCHONDRIA PROTEIN 24, MITOCHONDRIAL"/>
    <property type="match status" value="1"/>
</dbReference>
<name>A0A4U1J4F6_9BACT</name>
<evidence type="ECO:0000313" key="1">
    <source>
        <dbReference type="EMBL" id="TKD02057.1"/>
    </source>
</evidence>
<gene>
    <name evidence="1" type="ORF">E8A74_29785</name>
</gene>
<dbReference type="InterPro" id="IPR016031">
    <property type="entry name" value="Trp_RNA-bd_attenuator-like_dom"/>
</dbReference>
<accession>A0A4U1J4F6</accession>
<dbReference type="NCBIfam" id="TIGR00266">
    <property type="entry name" value="TIGR00266 family protein"/>
    <property type="match status" value="1"/>
</dbReference>
<proteinExistence type="predicted"/>
<dbReference type="EMBL" id="SSMQ01000036">
    <property type="protein sequence ID" value="TKD02057.1"/>
    <property type="molecule type" value="Genomic_DNA"/>
</dbReference>
<dbReference type="InterPro" id="IPR036983">
    <property type="entry name" value="AIM24_sf"/>
</dbReference>